<gene>
    <name evidence="1" type="ORF">FN846DRAFT_1025109</name>
    <name evidence="2" type="ORF">FN846DRAFT_974290</name>
</gene>
<comment type="caution">
    <text evidence="2">The sequence shown here is derived from an EMBL/GenBank/DDBJ whole genome shotgun (WGS) entry which is preliminary data.</text>
</comment>
<proteinExistence type="predicted"/>
<evidence type="ECO:0000313" key="2">
    <source>
        <dbReference type="EMBL" id="KAA8894369.1"/>
    </source>
</evidence>
<dbReference type="AlphaFoldDB" id="A0A5J5EHC7"/>
<dbReference type="CDD" id="cd00303">
    <property type="entry name" value="retropepsin_like"/>
    <property type="match status" value="1"/>
</dbReference>
<name>A0A5J5EHC7_9PEZI</name>
<keyword evidence="3" id="KW-1185">Reference proteome</keyword>
<evidence type="ECO:0000313" key="3">
    <source>
        <dbReference type="Proteomes" id="UP000326924"/>
    </source>
</evidence>
<dbReference type="EMBL" id="VXIS01000345">
    <property type="protein sequence ID" value="KAA8894369.1"/>
    <property type="molecule type" value="Genomic_DNA"/>
</dbReference>
<accession>A0A5J5EHC7</accession>
<evidence type="ECO:0000313" key="1">
    <source>
        <dbReference type="EMBL" id="KAA8894364.1"/>
    </source>
</evidence>
<dbReference type="InterPro" id="IPR021109">
    <property type="entry name" value="Peptidase_aspartic_dom_sf"/>
</dbReference>
<organism evidence="2 3">
    <name type="scientific">Sphaerosporella brunnea</name>
    <dbReference type="NCBI Taxonomy" id="1250544"/>
    <lineage>
        <taxon>Eukaryota</taxon>
        <taxon>Fungi</taxon>
        <taxon>Dikarya</taxon>
        <taxon>Ascomycota</taxon>
        <taxon>Pezizomycotina</taxon>
        <taxon>Pezizomycetes</taxon>
        <taxon>Pezizales</taxon>
        <taxon>Pyronemataceae</taxon>
        <taxon>Sphaerosporella</taxon>
    </lineage>
</organism>
<dbReference type="Proteomes" id="UP000326924">
    <property type="component" value="Unassembled WGS sequence"/>
</dbReference>
<protein>
    <submittedName>
        <fullName evidence="2">Uncharacterized protein</fullName>
    </submittedName>
</protein>
<dbReference type="OrthoDB" id="5380351at2759"/>
<sequence length="369" mass="40759">MKAVKHIHDSLLSLSYGLETSDTTFAVPEAGFGALSKLINGIAQALEESASKKSDSFNAAKKEFNHIFELLHHDQALGLWTSVFRQFTEVGQNIILATASMQWDQLLDYLRHITEPEFEVDATLDHVLNILECCNSSLKDLLREHLLNSAAFWDPDVLARVPLSNNCVELGLIHDAALRGRNLALRPEAMAAIGPRSEEHGCPTCDGHGAEPQPPEVVSGATSDYVDDDEFLKFPGAFDDIPLVPIVDTGGGCNLIKTEWLRAHGLEHKIDRNPQRGQVLLMADGSTSKNLPVIDVKWSFDGRNKVWTNVEFTVVDDYAHEALIGLPFLKHTETIHTSGGKMVFPEFKGVHTKKEAIPLYNFGTTTGRK</sequence>
<dbReference type="EMBL" id="VXIS01000345">
    <property type="protein sequence ID" value="KAA8894364.1"/>
    <property type="molecule type" value="Genomic_DNA"/>
</dbReference>
<dbReference type="Gene3D" id="2.40.70.10">
    <property type="entry name" value="Acid Proteases"/>
    <property type="match status" value="1"/>
</dbReference>
<reference evidence="2 3" key="1">
    <citation type="submission" date="2019-09" db="EMBL/GenBank/DDBJ databases">
        <title>Draft genome of the ectomycorrhizal ascomycete Sphaerosporella brunnea.</title>
        <authorList>
            <consortium name="DOE Joint Genome Institute"/>
            <person name="Benucci G.M."/>
            <person name="Marozzi G."/>
            <person name="Antonielli L."/>
            <person name="Sanchez S."/>
            <person name="Marco P."/>
            <person name="Wang X."/>
            <person name="Falini L.B."/>
            <person name="Barry K."/>
            <person name="Haridas S."/>
            <person name="Lipzen A."/>
            <person name="Labutti K."/>
            <person name="Grigoriev I.V."/>
            <person name="Murat C."/>
            <person name="Martin F."/>
            <person name="Albertini E."/>
            <person name="Donnini D."/>
            <person name="Bonito G."/>
        </authorList>
    </citation>
    <scope>NUCLEOTIDE SEQUENCE [LARGE SCALE GENOMIC DNA]</scope>
    <source>
        <strain evidence="2 3">Sb_GMNB300</strain>
    </source>
</reference>